<feature type="region of interest" description="Disordered" evidence="1">
    <location>
        <begin position="1"/>
        <end position="72"/>
    </location>
</feature>
<reference evidence="2 3" key="1">
    <citation type="journal article" date="2021" name="BMC Biol.">
        <title>Horizontally acquired antibacterial genes associated with adaptive radiation of ladybird beetles.</title>
        <authorList>
            <person name="Li H.S."/>
            <person name="Tang X.F."/>
            <person name="Huang Y.H."/>
            <person name="Xu Z.Y."/>
            <person name="Chen M.L."/>
            <person name="Du X.Y."/>
            <person name="Qiu B.Y."/>
            <person name="Chen P.T."/>
            <person name="Zhang W."/>
            <person name="Slipinski A."/>
            <person name="Escalona H.E."/>
            <person name="Waterhouse R.M."/>
            <person name="Zwick A."/>
            <person name="Pang H."/>
        </authorList>
    </citation>
    <scope>NUCLEOTIDE SEQUENCE [LARGE SCALE GENOMIC DNA]</scope>
    <source>
        <strain evidence="2">SYSU2018</strain>
    </source>
</reference>
<sequence>MSDITSEEDLDAMVKNQNGQASEDIDTNLEGSINSDSHIEITTQQANIELGPSDSEESISTNQLKENDDGSN</sequence>
<name>A0ABD2N2R0_9CUCU</name>
<feature type="compositionally biased region" description="Polar residues" evidence="1">
    <location>
        <begin position="29"/>
        <end position="47"/>
    </location>
</feature>
<proteinExistence type="predicted"/>
<dbReference type="Proteomes" id="UP001516400">
    <property type="component" value="Unassembled WGS sequence"/>
</dbReference>
<gene>
    <name evidence="2" type="ORF">HHI36_014406</name>
</gene>
<evidence type="ECO:0000256" key="1">
    <source>
        <dbReference type="SAM" id="MobiDB-lite"/>
    </source>
</evidence>
<evidence type="ECO:0000313" key="2">
    <source>
        <dbReference type="EMBL" id="KAL3272949.1"/>
    </source>
</evidence>
<feature type="non-terminal residue" evidence="2">
    <location>
        <position position="72"/>
    </location>
</feature>
<organism evidence="2 3">
    <name type="scientific">Cryptolaemus montrouzieri</name>
    <dbReference type="NCBI Taxonomy" id="559131"/>
    <lineage>
        <taxon>Eukaryota</taxon>
        <taxon>Metazoa</taxon>
        <taxon>Ecdysozoa</taxon>
        <taxon>Arthropoda</taxon>
        <taxon>Hexapoda</taxon>
        <taxon>Insecta</taxon>
        <taxon>Pterygota</taxon>
        <taxon>Neoptera</taxon>
        <taxon>Endopterygota</taxon>
        <taxon>Coleoptera</taxon>
        <taxon>Polyphaga</taxon>
        <taxon>Cucujiformia</taxon>
        <taxon>Coccinelloidea</taxon>
        <taxon>Coccinellidae</taxon>
        <taxon>Scymninae</taxon>
        <taxon>Scymnini</taxon>
        <taxon>Cryptolaemus</taxon>
    </lineage>
</organism>
<evidence type="ECO:0000313" key="3">
    <source>
        <dbReference type="Proteomes" id="UP001516400"/>
    </source>
</evidence>
<feature type="compositionally biased region" description="Acidic residues" evidence="1">
    <location>
        <begin position="1"/>
        <end position="11"/>
    </location>
</feature>
<protein>
    <submittedName>
        <fullName evidence="2">Uncharacterized protein</fullName>
    </submittedName>
</protein>
<dbReference type="EMBL" id="JABFTP020000062">
    <property type="protein sequence ID" value="KAL3272949.1"/>
    <property type="molecule type" value="Genomic_DNA"/>
</dbReference>
<comment type="caution">
    <text evidence="2">The sequence shown here is derived from an EMBL/GenBank/DDBJ whole genome shotgun (WGS) entry which is preliminary data.</text>
</comment>
<dbReference type="AlphaFoldDB" id="A0ABD2N2R0"/>
<keyword evidence="3" id="KW-1185">Reference proteome</keyword>
<accession>A0ABD2N2R0</accession>